<comment type="caution">
    <text evidence="1">The sequence shown here is derived from an EMBL/GenBank/DDBJ whole genome shotgun (WGS) entry which is preliminary data.</text>
</comment>
<dbReference type="RefSeq" id="WP_109985725.1">
    <property type="nucleotide sequence ID" value="NZ_QGTD01000021.1"/>
</dbReference>
<organism evidence="1 2">
    <name type="scientific">Gracilibacillus dipsosauri</name>
    <dbReference type="NCBI Taxonomy" id="178340"/>
    <lineage>
        <taxon>Bacteria</taxon>
        <taxon>Bacillati</taxon>
        <taxon>Bacillota</taxon>
        <taxon>Bacilli</taxon>
        <taxon>Bacillales</taxon>
        <taxon>Bacillaceae</taxon>
        <taxon>Gracilibacillus</taxon>
    </lineage>
</organism>
<evidence type="ECO:0000313" key="2">
    <source>
        <dbReference type="Proteomes" id="UP000245624"/>
    </source>
</evidence>
<reference evidence="1 2" key="1">
    <citation type="submission" date="2018-05" db="EMBL/GenBank/DDBJ databases">
        <title>Genomic analysis of Gracilibacillus dipsosauri DD1 reveals novel features of a salt-tolerant amylase.</title>
        <authorList>
            <person name="Deutch C.E."/>
            <person name="Yang S."/>
        </authorList>
    </citation>
    <scope>NUCLEOTIDE SEQUENCE [LARGE SCALE GENOMIC DNA]</scope>
    <source>
        <strain evidence="1 2">DD1</strain>
    </source>
</reference>
<evidence type="ECO:0000313" key="1">
    <source>
        <dbReference type="EMBL" id="PWU66590.1"/>
    </source>
</evidence>
<gene>
    <name evidence="1" type="ORF">DLJ74_19405</name>
</gene>
<dbReference type="Proteomes" id="UP000245624">
    <property type="component" value="Unassembled WGS sequence"/>
</dbReference>
<protein>
    <submittedName>
        <fullName evidence="1">Uncharacterized protein</fullName>
    </submittedName>
</protein>
<dbReference type="EMBL" id="QGTD01000021">
    <property type="protein sequence ID" value="PWU66590.1"/>
    <property type="molecule type" value="Genomic_DNA"/>
</dbReference>
<proteinExistence type="predicted"/>
<name>A0A317KV52_9BACI</name>
<accession>A0A317KV52</accession>
<dbReference type="AlphaFoldDB" id="A0A317KV52"/>
<sequence length="102" mass="11536">MEKIKTYSAVTDALGNTKDGLTKMFIGYDDVDEEGNILGQQNGKILVATEPGYLFGVEEHIPKNYRKLLVRDGDLYIKDGETLDVEVKEQTFQDGIYEIMNQ</sequence>
<keyword evidence="2" id="KW-1185">Reference proteome</keyword>